<dbReference type="NCBIfam" id="TIGR04057">
    <property type="entry name" value="SusC_RagA_signa"/>
    <property type="match status" value="1"/>
</dbReference>
<dbReference type="InterPro" id="IPR023997">
    <property type="entry name" value="TonB-dep_OMP_SusC/RagA_CS"/>
</dbReference>
<dbReference type="AlphaFoldDB" id="A0A1G6ZTT3"/>
<dbReference type="Pfam" id="PF13715">
    <property type="entry name" value="CarbopepD_reg_2"/>
    <property type="match status" value="1"/>
</dbReference>
<dbReference type="SUPFAM" id="SSF56935">
    <property type="entry name" value="Porins"/>
    <property type="match status" value="1"/>
</dbReference>
<proteinExistence type="inferred from homology"/>
<name>A0A1G6ZTT3_9SPHI</name>
<accession>A0A1G6ZTT3</accession>
<keyword evidence="1" id="KW-0812">Transmembrane</keyword>
<dbReference type="InterPro" id="IPR039426">
    <property type="entry name" value="TonB-dep_rcpt-like"/>
</dbReference>
<dbReference type="EMBL" id="FNAI01000003">
    <property type="protein sequence ID" value="SDE06194.1"/>
    <property type="molecule type" value="Genomic_DNA"/>
</dbReference>
<comment type="similarity">
    <text evidence="1">Belongs to the TonB-dependent receptor family.</text>
</comment>
<dbReference type="Gene3D" id="2.170.130.10">
    <property type="entry name" value="TonB-dependent receptor, plug domain"/>
    <property type="match status" value="1"/>
</dbReference>
<dbReference type="GO" id="GO:0009279">
    <property type="term" value="C:cell outer membrane"/>
    <property type="evidence" value="ECO:0007669"/>
    <property type="project" value="UniProtKB-SubCell"/>
</dbReference>
<dbReference type="STRING" id="1391627.SAMN05216464_103502"/>
<keyword evidence="4" id="KW-1185">Reference proteome</keyword>
<protein>
    <submittedName>
        <fullName evidence="3">TonB-linked outer membrane protein, SusC/RagA family</fullName>
    </submittedName>
</protein>
<sequence length="598" mass="65748">MKFKFNNNIIKAMRFTFVLISILATASLLLPAYAGNSQILEKRVSVTIKNATMEAAISEIQDQSKVNFAYDHQLIGKFTGVTLNVQNETLDNILKKVLGSRALGYKDVNGVIVINALTKEEIKQQQPGKLAGKVVDEKSLFLPSATIRIIELNKAIQSDEAGNYQLSAPAGTYTVVVSYISYESQQFNNVQIKAGEITPLDVKLLPSQNGLNEVVVVGYGTQKKVNLTGAVSQVDSKVFEDRPVAGIAQALQGTVPNLNITFGDGHPGSQGKFNVRGYASITNVSGSPLVLIDGVPGDINMLNPHDVETVSVLKDAASAAIYGARAAFGVILVTTKKAKNGKLTINYGSNFSQQQVTTRTDFITDGYTQLRLVDEAFSRNVGNSYSGYNAEDYAQLKLRQTDKSLPSVVVQNRNGQNQYVYYGSTDWWHFLFKNSTPAMDHHVSITGGNDKVDFLISGRYYQQKGLYQSDLREDVYNAYNFRSKVNAHLSKWLTVFSNMQFAANDYIWPANGYNSNNPGLYNHAMAAYVPKNPDGTFTYRTNLNNYGANEYADLQNGKSFGGTKSYDFTNTIGFTAEVIKGLAINGNYAFQLSPYSDF</sequence>
<dbReference type="InterPro" id="IPR008969">
    <property type="entry name" value="CarboxyPept-like_regulatory"/>
</dbReference>
<gene>
    <name evidence="3" type="ORF">SAMN05216464_103502</name>
</gene>
<dbReference type="SUPFAM" id="SSF49464">
    <property type="entry name" value="Carboxypeptidase regulatory domain-like"/>
    <property type="match status" value="1"/>
</dbReference>
<evidence type="ECO:0000256" key="1">
    <source>
        <dbReference type="PROSITE-ProRule" id="PRU01360"/>
    </source>
</evidence>
<organism evidence="3 4">
    <name type="scientific">Mucilaginibacter pineti</name>
    <dbReference type="NCBI Taxonomy" id="1391627"/>
    <lineage>
        <taxon>Bacteria</taxon>
        <taxon>Pseudomonadati</taxon>
        <taxon>Bacteroidota</taxon>
        <taxon>Sphingobacteriia</taxon>
        <taxon>Sphingobacteriales</taxon>
        <taxon>Sphingobacteriaceae</taxon>
        <taxon>Mucilaginibacter</taxon>
    </lineage>
</organism>
<dbReference type="InterPro" id="IPR037066">
    <property type="entry name" value="Plug_dom_sf"/>
</dbReference>
<dbReference type="Proteomes" id="UP000199072">
    <property type="component" value="Unassembled WGS sequence"/>
</dbReference>
<keyword evidence="1" id="KW-0472">Membrane</keyword>
<evidence type="ECO:0000313" key="4">
    <source>
        <dbReference type="Proteomes" id="UP000199072"/>
    </source>
</evidence>
<keyword evidence="1" id="KW-1134">Transmembrane beta strand</keyword>
<dbReference type="InterPro" id="IPR012910">
    <property type="entry name" value="Plug_dom"/>
</dbReference>
<comment type="subcellular location">
    <subcellularLocation>
        <location evidence="1">Cell outer membrane</location>
        <topology evidence="1">Multi-pass membrane protein</topology>
    </subcellularLocation>
</comment>
<dbReference type="PROSITE" id="PS52016">
    <property type="entry name" value="TONB_DEPENDENT_REC_3"/>
    <property type="match status" value="1"/>
</dbReference>
<keyword evidence="1" id="KW-0813">Transport</keyword>
<dbReference type="Pfam" id="PF07715">
    <property type="entry name" value="Plug"/>
    <property type="match status" value="1"/>
</dbReference>
<evidence type="ECO:0000259" key="2">
    <source>
        <dbReference type="Pfam" id="PF07715"/>
    </source>
</evidence>
<keyword evidence="1" id="KW-0998">Cell outer membrane</keyword>
<dbReference type="Gene3D" id="2.60.40.1120">
    <property type="entry name" value="Carboxypeptidase-like, regulatory domain"/>
    <property type="match status" value="1"/>
</dbReference>
<feature type="domain" description="TonB-dependent receptor plug" evidence="2">
    <location>
        <begin position="224"/>
        <end position="330"/>
    </location>
</feature>
<reference evidence="3 4" key="1">
    <citation type="submission" date="2016-10" db="EMBL/GenBank/DDBJ databases">
        <authorList>
            <person name="de Groot N.N."/>
        </authorList>
    </citation>
    <scope>NUCLEOTIDE SEQUENCE [LARGE SCALE GENOMIC DNA]</scope>
    <source>
        <strain evidence="3 4">47C3B</strain>
    </source>
</reference>
<evidence type="ECO:0000313" key="3">
    <source>
        <dbReference type="EMBL" id="SDE06194.1"/>
    </source>
</evidence>